<comment type="similarity">
    <text evidence="2">In the C-terminal section; belongs to the trehalose phosphatase family.</text>
</comment>
<dbReference type="PANTHER" id="PTHR10788">
    <property type="entry name" value="TREHALOSE-6-PHOSPHATE SYNTHASE"/>
    <property type="match status" value="1"/>
</dbReference>
<evidence type="ECO:0000256" key="2">
    <source>
        <dbReference type="ARBA" id="ARBA00006330"/>
    </source>
</evidence>
<dbReference type="SUPFAM" id="SSF56784">
    <property type="entry name" value="HAD-like"/>
    <property type="match status" value="1"/>
</dbReference>
<dbReference type="Proteomes" id="UP000236291">
    <property type="component" value="Unassembled WGS sequence"/>
</dbReference>
<proteinExistence type="inferred from homology"/>
<dbReference type="STRING" id="57577.A0A2K3MDK5"/>
<accession>A0A2K3MDK5</accession>
<reference evidence="3 4" key="2">
    <citation type="journal article" date="2017" name="Front. Plant Sci.">
        <title>Gene Classification and Mining of Molecular Markers Useful in Red Clover (Trifolium pratense) Breeding.</title>
        <authorList>
            <person name="Istvanek J."/>
            <person name="Dluhosova J."/>
            <person name="Dluhos P."/>
            <person name="Patkova L."/>
            <person name="Nedelnik J."/>
            <person name="Repkova J."/>
        </authorList>
    </citation>
    <scope>NUCLEOTIDE SEQUENCE [LARGE SCALE GENOMIC DNA]</scope>
    <source>
        <strain evidence="4">cv. Tatra</strain>
        <tissue evidence="3">Young leaves</tissue>
    </source>
</reference>
<gene>
    <name evidence="3" type="ORF">L195_g044987</name>
</gene>
<dbReference type="InterPro" id="IPR023214">
    <property type="entry name" value="HAD_sf"/>
</dbReference>
<dbReference type="Gene3D" id="3.40.50.1000">
    <property type="entry name" value="HAD superfamily/HAD-like"/>
    <property type="match status" value="1"/>
</dbReference>
<dbReference type="PANTHER" id="PTHR10788:SF116">
    <property type="entry name" value="ALPHA,ALPHA-TREHALOSE-PHOSPHATE SYNTHASE [UDP-FORMING] 7-RELATED"/>
    <property type="match status" value="1"/>
</dbReference>
<dbReference type="InterPro" id="IPR036412">
    <property type="entry name" value="HAD-like_sf"/>
</dbReference>
<evidence type="ECO:0000313" key="4">
    <source>
        <dbReference type="Proteomes" id="UP000236291"/>
    </source>
</evidence>
<dbReference type="GO" id="GO:0004805">
    <property type="term" value="F:trehalose-phosphatase activity"/>
    <property type="evidence" value="ECO:0007669"/>
    <property type="project" value="TreeGrafter"/>
</dbReference>
<comment type="caution">
    <text evidence="3">The sequence shown here is derived from an EMBL/GenBank/DDBJ whole genome shotgun (WGS) entry which is preliminary data.</text>
</comment>
<name>A0A2K3MDK5_TRIPR</name>
<dbReference type="Pfam" id="PF02358">
    <property type="entry name" value="Trehalose_PPase"/>
    <property type="match status" value="1"/>
</dbReference>
<reference evidence="3 4" key="1">
    <citation type="journal article" date="2014" name="Am. J. Bot.">
        <title>Genome assembly and annotation for red clover (Trifolium pratense; Fabaceae).</title>
        <authorList>
            <person name="Istvanek J."/>
            <person name="Jaros M."/>
            <person name="Krenek A."/>
            <person name="Repkova J."/>
        </authorList>
    </citation>
    <scope>NUCLEOTIDE SEQUENCE [LARGE SCALE GENOMIC DNA]</scope>
    <source>
        <strain evidence="4">cv. Tatra</strain>
        <tissue evidence="3">Young leaves</tissue>
    </source>
</reference>
<evidence type="ECO:0000256" key="1">
    <source>
        <dbReference type="ARBA" id="ARBA00005409"/>
    </source>
</evidence>
<comment type="similarity">
    <text evidence="1">In the N-terminal section; belongs to the glycosyltransferase 20 family.</text>
</comment>
<dbReference type="GO" id="GO:0005829">
    <property type="term" value="C:cytosol"/>
    <property type="evidence" value="ECO:0007669"/>
    <property type="project" value="TreeGrafter"/>
</dbReference>
<dbReference type="InterPro" id="IPR001830">
    <property type="entry name" value="Glyco_trans_20"/>
</dbReference>
<dbReference type="AlphaFoldDB" id="A0A2K3MDK5"/>
<dbReference type="FunFam" id="3.40.50.1000:FF:000052">
    <property type="entry name" value="Alpha,alpha-trehalose-phosphate synthase [UDP-forming] 6"/>
    <property type="match status" value="1"/>
</dbReference>
<dbReference type="InterPro" id="IPR003337">
    <property type="entry name" value="Trehalose_PPase"/>
</dbReference>
<protein>
    <submittedName>
        <fullName evidence="3">Trehalose synthase-like protein</fullName>
    </submittedName>
</protein>
<dbReference type="EMBL" id="ASHM01057958">
    <property type="protein sequence ID" value="PNX88873.1"/>
    <property type="molecule type" value="Genomic_DNA"/>
</dbReference>
<organism evidence="3 4">
    <name type="scientific">Trifolium pratense</name>
    <name type="common">Red clover</name>
    <dbReference type="NCBI Taxonomy" id="57577"/>
    <lineage>
        <taxon>Eukaryota</taxon>
        <taxon>Viridiplantae</taxon>
        <taxon>Streptophyta</taxon>
        <taxon>Embryophyta</taxon>
        <taxon>Tracheophyta</taxon>
        <taxon>Spermatophyta</taxon>
        <taxon>Magnoliopsida</taxon>
        <taxon>eudicotyledons</taxon>
        <taxon>Gunneridae</taxon>
        <taxon>Pentapetalae</taxon>
        <taxon>rosids</taxon>
        <taxon>fabids</taxon>
        <taxon>Fabales</taxon>
        <taxon>Fabaceae</taxon>
        <taxon>Papilionoideae</taxon>
        <taxon>50 kb inversion clade</taxon>
        <taxon>NPAAA clade</taxon>
        <taxon>Hologalegina</taxon>
        <taxon>IRL clade</taxon>
        <taxon>Trifolieae</taxon>
        <taxon>Trifolium</taxon>
    </lineage>
</organism>
<sequence length="146" mass="15988">MTNGKLHVVPLDAIDAIEVVSWNSTLNSYIIYKNNNSIELSRIADVSKGLVAEKIFSSLTESGKQADFVLCVGDDRSDEDMFEIVSSAISRNILSSNASVFACTVGQKPSKAKYYLDDTYEVINMLESLAEESDSSPCIEESRDSS</sequence>
<dbReference type="GO" id="GO:0005992">
    <property type="term" value="P:trehalose biosynthetic process"/>
    <property type="evidence" value="ECO:0007669"/>
    <property type="project" value="InterPro"/>
</dbReference>
<evidence type="ECO:0000313" key="3">
    <source>
        <dbReference type="EMBL" id="PNX88873.1"/>
    </source>
</evidence>